<accession>A0AAV1C3W2</accession>
<dbReference type="EMBL" id="OX459118">
    <property type="protein sequence ID" value="CAI9089868.1"/>
    <property type="molecule type" value="Genomic_DNA"/>
</dbReference>
<gene>
    <name evidence="2" type="ORF">OLC1_LOCUS2131</name>
</gene>
<feature type="region of interest" description="Disordered" evidence="1">
    <location>
        <begin position="31"/>
        <end position="70"/>
    </location>
</feature>
<keyword evidence="3" id="KW-1185">Reference proteome</keyword>
<protein>
    <submittedName>
        <fullName evidence="2">OLC1v1024517C1</fullName>
    </submittedName>
</protein>
<evidence type="ECO:0000313" key="3">
    <source>
        <dbReference type="Proteomes" id="UP001161247"/>
    </source>
</evidence>
<organism evidence="2 3">
    <name type="scientific">Oldenlandia corymbosa var. corymbosa</name>
    <dbReference type="NCBI Taxonomy" id="529605"/>
    <lineage>
        <taxon>Eukaryota</taxon>
        <taxon>Viridiplantae</taxon>
        <taxon>Streptophyta</taxon>
        <taxon>Embryophyta</taxon>
        <taxon>Tracheophyta</taxon>
        <taxon>Spermatophyta</taxon>
        <taxon>Magnoliopsida</taxon>
        <taxon>eudicotyledons</taxon>
        <taxon>Gunneridae</taxon>
        <taxon>Pentapetalae</taxon>
        <taxon>asterids</taxon>
        <taxon>lamiids</taxon>
        <taxon>Gentianales</taxon>
        <taxon>Rubiaceae</taxon>
        <taxon>Rubioideae</taxon>
        <taxon>Spermacoceae</taxon>
        <taxon>Hedyotis-Oldenlandia complex</taxon>
        <taxon>Oldenlandia</taxon>
    </lineage>
</organism>
<sequence>MKDPLQQDICFAENEEIMEEVQSAELQNFLNQTPKLPMKRQVQEQRELNGKSTKQDDPSSITPKIMQAKKHPCVREFKPGPKWYNSSLMEGNMNYTAPYVPPHRRNKQGALNMAGSCSRPP</sequence>
<reference evidence="2" key="1">
    <citation type="submission" date="2023-03" db="EMBL/GenBank/DDBJ databases">
        <authorList>
            <person name="Julca I."/>
        </authorList>
    </citation>
    <scope>NUCLEOTIDE SEQUENCE</scope>
</reference>
<evidence type="ECO:0000313" key="2">
    <source>
        <dbReference type="EMBL" id="CAI9089868.1"/>
    </source>
</evidence>
<dbReference type="Proteomes" id="UP001161247">
    <property type="component" value="Chromosome 1"/>
</dbReference>
<name>A0AAV1C3W2_OLDCO</name>
<evidence type="ECO:0000256" key="1">
    <source>
        <dbReference type="SAM" id="MobiDB-lite"/>
    </source>
</evidence>
<feature type="compositionally biased region" description="Basic and acidic residues" evidence="1">
    <location>
        <begin position="41"/>
        <end position="57"/>
    </location>
</feature>
<proteinExistence type="predicted"/>
<feature type="region of interest" description="Disordered" evidence="1">
    <location>
        <begin position="102"/>
        <end position="121"/>
    </location>
</feature>
<dbReference type="AlphaFoldDB" id="A0AAV1C3W2"/>